<dbReference type="EMBL" id="CABVIN010000033">
    <property type="protein sequence ID" value="VVP57482.1"/>
    <property type="molecule type" value="Genomic_DNA"/>
</dbReference>
<sequence>MLQWPTGVVQHDRRFAVRVFDRGSNGFLAVRVGHLIGVAEYQGLAIGQTEDHQRATGLVFTDRDNAGARWQWQVYALEFSTGLDVKEQRLALVGNPHGHLVLFFEGDHQRLAGVLHPGRGQGVFLGQ</sequence>
<dbReference type="Proteomes" id="UP000377224">
    <property type="component" value="Unassembled WGS sequence"/>
</dbReference>
<accession>A0A5E7Q5Q4</accession>
<proteinExistence type="predicted"/>
<dbReference type="AlphaFoldDB" id="A0A5E7Q5Q4"/>
<evidence type="ECO:0000313" key="2">
    <source>
        <dbReference type="Proteomes" id="UP000377224"/>
    </source>
</evidence>
<name>A0A5E7Q5Q4_PSEFL</name>
<evidence type="ECO:0000313" key="1">
    <source>
        <dbReference type="EMBL" id="VVP57482.1"/>
    </source>
</evidence>
<protein>
    <submittedName>
        <fullName evidence="1">Uncharacterized protein</fullName>
    </submittedName>
</protein>
<reference evidence="1 2" key="1">
    <citation type="submission" date="2019-09" db="EMBL/GenBank/DDBJ databases">
        <authorList>
            <person name="Chandra G."/>
            <person name="Truman W A."/>
        </authorList>
    </citation>
    <scope>NUCLEOTIDE SEQUENCE [LARGE SCALE GENOMIC DNA]</scope>
    <source>
        <strain evidence="1">PS896</strain>
    </source>
</reference>
<organism evidence="1 2">
    <name type="scientific">Pseudomonas fluorescens</name>
    <dbReference type="NCBI Taxonomy" id="294"/>
    <lineage>
        <taxon>Bacteria</taxon>
        <taxon>Pseudomonadati</taxon>
        <taxon>Pseudomonadota</taxon>
        <taxon>Gammaproteobacteria</taxon>
        <taxon>Pseudomonadales</taxon>
        <taxon>Pseudomonadaceae</taxon>
        <taxon>Pseudomonas</taxon>
    </lineage>
</organism>
<gene>
    <name evidence="1" type="ORF">PS896_05815</name>
</gene>